<sequence>MPTVEHKQIAKITKPFLGFEEGHGIFTAGFTADFGGSTQSVGGYNLAGDTGFAGAFIRELLKAAGVDSWDKLDGKVVQIIQAEQFGPAIGIENLPFERGGRFIFDELAATYRARREQQ</sequence>
<evidence type="ECO:0000313" key="4">
    <source>
        <dbReference type="Proteomes" id="UP000564629"/>
    </source>
</evidence>
<organism evidence="1 3">
    <name type="scientific">Cellulomonas hominis</name>
    <dbReference type="NCBI Taxonomy" id="156981"/>
    <lineage>
        <taxon>Bacteria</taxon>
        <taxon>Bacillati</taxon>
        <taxon>Actinomycetota</taxon>
        <taxon>Actinomycetes</taxon>
        <taxon>Micrococcales</taxon>
        <taxon>Cellulomonadaceae</taxon>
        <taxon>Cellulomonas</taxon>
    </lineage>
</organism>
<dbReference type="AlphaFoldDB" id="A0A511FFQ1"/>
<accession>A0A511FFQ1</accession>
<protein>
    <submittedName>
        <fullName evidence="1">Uncharacterized protein</fullName>
    </submittedName>
</protein>
<evidence type="ECO:0000313" key="2">
    <source>
        <dbReference type="EMBL" id="MBB5474851.1"/>
    </source>
</evidence>
<dbReference type="EMBL" id="JACHDN010000001">
    <property type="protein sequence ID" value="MBB5474851.1"/>
    <property type="molecule type" value="Genomic_DNA"/>
</dbReference>
<gene>
    <name evidence="1" type="ORF">CHO01_31910</name>
    <name evidence="2" type="ORF">HNR08_003587</name>
</gene>
<dbReference type="RefSeq" id="WP_146839771.1">
    <property type="nucleotide sequence ID" value="NZ_BJVQ01000060.1"/>
</dbReference>
<keyword evidence="3" id="KW-1185">Reference proteome</keyword>
<evidence type="ECO:0000313" key="3">
    <source>
        <dbReference type="Proteomes" id="UP000321723"/>
    </source>
</evidence>
<evidence type="ECO:0000313" key="1">
    <source>
        <dbReference type="EMBL" id="GEL48075.1"/>
    </source>
</evidence>
<reference evidence="2 4" key="2">
    <citation type="submission" date="2020-08" db="EMBL/GenBank/DDBJ databases">
        <title>Sequencing the genomes of 1000 actinobacteria strains.</title>
        <authorList>
            <person name="Klenk H.-P."/>
        </authorList>
    </citation>
    <scope>NUCLEOTIDE SEQUENCE [LARGE SCALE GENOMIC DNA]</scope>
    <source>
        <strain evidence="2 4">DSM 9581</strain>
    </source>
</reference>
<name>A0A511FFQ1_9CELL</name>
<reference evidence="1 3" key="1">
    <citation type="submission" date="2019-07" db="EMBL/GenBank/DDBJ databases">
        <title>Whole genome shotgun sequence of Cellulomonas hominis NBRC 16055.</title>
        <authorList>
            <person name="Hosoyama A."/>
            <person name="Uohara A."/>
            <person name="Ohji S."/>
            <person name="Ichikawa N."/>
        </authorList>
    </citation>
    <scope>NUCLEOTIDE SEQUENCE [LARGE SCALE GENOMIC DNA]</scope>
    <source>
        <strain evidence="1 3">NBRC 16055</strain>
    </source>
</reference>
<dbReference type="Proteomes" id="UP000564629">
    <property type="component" value="Unassembled WGS sequence"/>
</dbReference>
<proteinExistence type="predicted"/>
<dbReference type="EMBL" id="BJVQ01000060">
    <property type="protein sequence ID" value="GEL48075.1"/>
    <property type="molecule type" value="Genomic_DNA"/>
</dbReference>
<dbReference type="OrthoDB" id="3035180at2"/>
<comment type="caution">
    <text evidence="1">The sequence shown here is derived from an EMBL/GenBank/DDBJ whole genome shotgun (WGS) entry which is preliminary data.</text>
</comment>
<dbReference type="Proteomes" id="UP000321723">
    <property type="component" value="Unassembled WGS sequence"/>
</dbReference>